<dbReference type="EMBL" id="CP071250">
    <property type="protein sequence ID" value="UUF07424.1"/>
    <property type="molecule type" value="Genomic_DNA"/>
</dbReference>
<evidence type="ECO:0000313" key="6">
    <source>
        <dbReference type="Proteomes" id="UP001058072"/>
    </source>
</evidence>
<sequence length="72" mass="8080">MLINTPSIEEDLVDEDESLSETSQLNNQLSNQNEQTTNANGSWYKGSTFAGVLVIILFVVWFLYRIGCLGHD</sequence>
<evidence type="ECO:0000313" key="3">
    <source>
        <dbReference type="EMBL" id="UUF06184.1"/>
    </source>
</evidence>
<proteinExistence type="predicted"/>
<accession>A0A9Q9FHP8</accession>
<gene>
    <name evidence="3" type="ORF">J0J69_00925</name>
    <name evidence="4" type="ORF">J0J70_07215</name>
</gene>
<dbReference type="AlphaFoldDB" id="A0A9Q9FHP8"/>
<protein>
    <submittedName>
        <fullName evidence="4">Uncharacterized protein</fullName>
    </submittedName>
</protein>
<keyword evidence="2" id="KW-1133">Transmembrane helix</keyword>
<evidence type="ECO:0000313" key="4">
    <source>
        <dbReference type="EMBL" id="UUF07424.1"/>
    </source>
</evidence>
<dbReference type="RefSeq" id="WP_055242137.1">
    <property type="nucleotide sequence ID" value="NZ_CP071249.1"/>
</dbReference>
<feature type="region of interest" description="Disordered" evidence="1">
    <location>
        <begin position="13"/>
        <end position="37"/>
    </location>
</feature>
<reference evidence="4 5" key="1">
    <citation type="submission" date="2021-03" db="EMBL/GenBank/DDBJ databases">
        <title>Comparative Genomics and Metabolomics in the genus Turicibacter.</title>
        <authorList>
            <person name="Maki J."/>
            <person name="Looft T."/>
        </authorList>
    </citation>
    <scope>NUCLEOTIDE SEQUENCE</scope>
    <source>
        <strain evidence="4">ISU324</strain>
        <strain evidence="3 5">MMM721</strain>
    </source>
</reference>
<evidence type="ECO:0000256" key="1">
    <source>
        <dbReference type="SAM" id="MobiDB-lite"/>
    </source>
</evidence>
<evidence type="ECO:0000256" key="2">
    <source>
        <dbReference type="SAM" id="Phobius"/>
    </source>
</evidence>
<name>A0A9Q9FHP8_9FIRM</name>
<keyword evidence="2" id="KW-0812">Transmembrane</keyword>
<feature type="compositionally biased region" description="Low complexity" evidence="1">
    <location>
        <begin position="20"/>
        <end position="37"/>
    </location>
</feature>
<dbReference type="EMBL" id="CP071249">
    <property type="protein sequence ID" value="UUF06184.1"/>
    <property type="molecule type" value="Genomic_DNA"/>
</dbReference>
<dbReference type="Proteomes" id="UP001058072">
    <property type="component" value="Chromosome"/>
</dbReference>
<feature type="transmembrane region" description="Helical" evidence="2">
    <location>
        <begin position="43"/>
        <end position="64"/>
    </location>
</feature>
<keyword evidence="5" id="KW-1185">Reference proteome</keyword>
<evidence type="ECO:0000313" key="5">
    <source>
        <dbReference type="Proteomes" id="UP001058016"/>
    </source>
</evidence>
<keyword evidence="2" id="KW-0472">Membrane</keyword>
<organism evidence="4 6">
    <name type="scientific">Turicibacter bilis</name>
    <dbReference type="NCBI Taxonomy" id="2735723"/>
    <lineage>
        <taxon>Bacteria</taxon>
        <taxon>Bacillati</taxon>
        <taxon>Bacillota</taxon>
        <taxon>Erysipelotrichia</taxon>
        <taxon>Erysipelotrichales</taxon>
        <taxon>Turicibacteraceae</taxon>
        <taxon>Turicibacter</taxon>
    </lineage>
</organism>
<dbReference type="Proteomes" id="UP001058016">
    <property type="component" value="Chromosome"/>
</dbReference>